<dbReference type="Gene3D" id="3.30.830.10">
    <property type="entry name" value="Metalloenzyme, LuxS/M16 peptidase-like"/>
    <property type="match status" value="1"/>
</dbReference>
<dbReference type="SUPFAM" id="SSF63411">
    <property type="entry name" value="LuxS/MPP-like metallohydrolase"/>
    <property type="match status" value="1"/>
</dbReference>
<proteinExistence type="predicted"/>
<evidence type="ECO:0000256" key="3">
    <source>
        <dbReference type="ARBA" id="ARBA00022801"/>
    </source>
</evidence>
<evidence type="ECO:0000313" key="6">
    <source>
        <dbReference type="EMBL" id="CAG5120725.1"/>
    </source>
</evidence>
<dbReference type="PANTHER" id="PTHR11851">
    <property type="entry name" value="METALLOPROTEASE"/>
    <property type="match status" value="1"/>
</dbReference>
<keyword evidence="4" id="KW-0862">Zinc</keyword>
<keyword evidence="3" id="KW-0378">Hydrolase</keyword>
<protein>
    <recommendedName>
        <fullName evidence="8">Mitochondrial processing peptidase beta subunit</fullName>
    </recommendedName>
</protein>
<dbReference type="AlphaFoldDB" id="A0A8S3YYJ0"/>
<dbReference type="Proteomes" id="UP000678393">
    <property type="component" value="Unassembled WGS sequence"/>
</dbReference>
<organism evidence="6 7">
    <name type="scientific">Candidula unifasciata</name>
    <dbReference type="NCBI Taxonomy" id="100452"/>
    <lineage>
        <taxon>Eukaryota</taxon>
        <taxon>Metazoa</taxon>
        <taxon>Spiralia</taxon>
        <taxon>Lophotrochozoa</taxon>
        <taxon>Mollusca</taxon>
        <taxon>Gastropoda</taxon>
        <taxon>Heterobranchia</taxon>
        <taxon>Euthyneura</taxon>
        <taxon>Panpulmonata</taxon>
        <taxon>Eupulmonata</taxon>
        <taxon>Stylommatophora</taxon>
        <taxon>Helicina</taxon>
        <taxon>Helicoidea</taxon>
        <taxon>Geomitridae</taxon>
        <taxon>Candidula</taxon>
    </lineage>
</organism>
<gene>
    <name evidence="6" type="ORF">CUNI_LOCUS6283</name>
</gene>
<evidence type="ECO:0000256" key="2">
    <source>
        <dbReference type="ARBA" id="ARBA00022723"/>
    </source>
</evidence>
<accession>A0A8S3YYJ0</accession>
<dbReference type="GO" id="GO:0004222">
    <property type="term" value="F:metalloendopeptidase activity"/>
    <property type="evidence" value="ECO:0007669"/>
    <property type="project" value="TreeGrafter"/>
</dbReference>
<evidence type="ECO:0008006" key="8">
    <source>
        <dbReference type="Google" id="ProtNLM"/>
    </source>
</evidence>
<keyword evidence="7" id="KW-1185">Reference proteome</keyword>
<dbReference type="EMBL" id="CAJHNH020000956">
    <property type="protein sequence ID" value="CAG5120725.1"/>
    <property type="molecule type" value="Genomic_DNA"/>
</dbReference>
<evidence type="ECO:0000313" key="7">
    <source>
        <dbReference type="Proteomes" id="UP000678393"/>
    </source>
</evidence>
<dbReference type="GO" id="GO:0005739">
    <property type="term" value="C:mitochondrion"/>
    <property type="evidence" value="ECO:0007669"/>
    <property type="project" value="TreeGrafter"/>
</dbReference>
<keyword evidence="2" id="KW-0479">Metal-binding</keyword>
<comment type="caution">
    <text evidence="6">The sequence shown here is derived from an EMBL/GenBank/DDBJ whole genome shotgun (WGS) entry which is preliminary data.</text>
</comment>
<dbReference type="InterPro" id="IPR050361">
    <property type="entry name" value="MPP/UQCRC_Complex"/>
</dbReference>
<dbReference type="GO" id="GO:0006627">
    <property type="term" value="P:protein processing involved in protein targeting to mitochondrion"/>
    <property type="evidence" value="ECO:0007669"/>
    <property type="project" value="TreeGrafter"/>
</dbReference>
<dbReference type="GO" id="GO:0046872">
    <property type="term" value="F:metal ion binding"/>
    <property type="evidence" value="ECO:0007669"/>
    <property type="project" value="UniProtKB-KW"/>
</dbReference>
<dbReference type="PANTHER" id="PTHR11851:SF149">
    <property type="entry name" value="GH01077P"/>
    <property type="match status" value="1"/>
</dbReference>
<feature type="non-terminal residue" evidence="6">
    <location>
        <position position="137"/>
    </location>
</feature>
<keyword evidence="5" id="KW-0482">Metalloprotease</keyword>
<evidence type="ECO:0000256" key="5">
    <source>
        <dbReference type="ARBA" id="ARBA00023049"/>
    </source>
</evidence>
<evidence type="ECO:0000256" key="4">
    <source>
        <dbReference type="ARBA" id="ARBA00022833"/>
    </source>
</evidence>
<dbReference type="OrthoDB" id="10251424at2759"/>
<evidence type="ECO:0000256" key="1">
    <source>
        <dbReference type="ARBA" id="ARBA00022670"/>
    </source>
</evidence>
<keyword evidence="1" id="KW-0645">Protease</keyword>
<sequence length="137" mass="15707">TYCIFSFKCILKNRGIYFVCDRQSTDKFISHVQHEWMRLCGGVKESEVDRAKNLLMTNMLLQLDGSTPICEDIGRQLLCYGRRIPVDEMEIRLNAITSETLKNVCTKYIYDKCPAVVGIGPVEALTDYNKLRAGMSW</sequence>
<dbReference type="InterPro" id="IPR011249">
    <property type="entry name" value="Metalloenz_LuxS/M16"/>
</dbReference>
<name>A0A8S3YYJ0_9EUPU</name>
<reference evidence="6" key="1">
    <citation type="submission" date="2021-04" db="EMBL/GenBank/DDBJ databases">
        <authorList>
            <consortium name="Molecular Ecology Group"/>
        </authorList>
    </citation>
    <scope>NUCLEOTIDE SEQUENCE</scope>
</reference>